<feature type="domain" description="HTH OST-type" evidence="1">
    <location>
        <begin position="161"/>
        <end position="238"/>
    </location>
</feature>
<gene>
    <name evidence="2" type="ORF">IAB73_04790</name>
</gene>
<dbReference type="PROSITE" id="PS51644">
    <property type="entry name" value="HTH_OST"/>
    <property type="match status" value="1"/>
</dbReference>
<dbReference type="PANTHER" id="PTHR35811:SF1">
    <property type="entry name" value="HTH OST-TYPE DOMAIN-CONTAINING PROTEIN"/>
    <property type="match status" value="1"/>
</dbReference>
<sequence>MATAHYALFVDLENCGAKIGTLNDVIEKVKIRGDILIGKVYGYTDKYSDLKELLLSNTFNVVPSIRYGRNQKNNLDIQLVLDALDVAFTNSLIDSFCIVSGDSDYVPLVGKLKSMGKFVLGISRSEAASSVFINACNEFQFLESVSQGKSSGRSQKDEPLTLDQLDELICTILEEQADENEILASELKNILLRLRPDFNEKSFGFSTFGKLLSGLSQRFGSFTVVADHFNLIVQLGHEEQKAAPPQLTRDNYAEIFRSHLRAFRDNGFERINPSILKAAIQNDYPDFTERAVGFKRFSDLLRALEKSGVLKVEMDEQKTMLVKIL</sequence>
<dbReference type="CDD" id="cd10146">
    <property type="entry name" value="LabA_like_C"/>
    <property type="match status" value="1"/>
</dbReference>
<dbReference type="Pfam" id="PF01936">
    <property type="entry name" value="NYN"/>
    <property type="match status" value="1"/>
</dbReference>
<dbReference type="Pfam" id="PF12872">
    <property type="entry name" value="OST-HTH"/>
    <property type="match status" value="2"/>
</dbReference>
<evidence type="ECO:0000259" key="1">
    <source>
        <dbReference type="PROSITE" id="PS51644"/>
    </source>
</evidence>
<dbReference type="AlphaFoldDB" id="A0A9D1CQ44"/>
<reference evidence="2" key="2">
    <citation type="journal article" date="2021" name="PeerJ">
        <title>Extensive microbial diversity within the chicken gut microbiome revealed by metagenomics and culture.</title>
        <authorList>
            <person name="Gilroy R."/>
            <person name="Ravi A."/>
            <person name="Getino M."/>
            <person name="Pursley I."/>
            <person name="Horton D.L."/>
            <person name="Alikhan N.F."/>
            <person name="Baker D."/>
            <person name="Gharbi K."/>
            <person name="Hall N."/>
            <person name="Watson M."/>
            <person name="Adriaenssens E.M."/>
            <person name="Foster-Nyarko E."/>
            <person name="Jarju S."/>
            <person name="Secka A."/>
            <person name="Antonio M."/>
            <person name="Oren A."/>
            <person name="Chaudhuri R.R."/>
            <person name="La Ragione R."/>
            <person name="Hildebrand F."/>
            <person name="Pallen M.J."/>
        </authorList>
    </citation>
    <scope>NUCLEOTIDE SEQUENCE</scope>
    <source>
        <strain evidence="2">ChiSxjej2B14-6234</strain>
    </source>
</reference>
<accession>A0A9D1CQ44</accession>
<comment type="caution">
    <text evidence="2">The sequence shown here is derived from an EMBL/GenBank/DDBJ whole genome shotgun (WGS) entry which is preliminary data.</text>
</comment>
<dbReference type="InterPro" id="IPR021139">
    <property type="entry name" value="NYN"/>
</dbReference>
<dbReference type="InterPro" id="IPR025605">
    <property type="entry name" value="OST-HTH/LOTUS_dom"/>
</dbReference>
<evidence type="ECO:0000313" key="3">
    <source>
        <dbReference type="Proteomes" id="UP000886887"/>
    </source>
</evidence>
<evidence type="ECO:0000313" key="2">
    <source>
        <dbReference type="EMBL" id="HIQ71511.1"/>
    </source>
</evidence>
<reference evidence="2" key="1">
    <citation type="submission" date="2020-10" db="EMBL/GenBank/DDBJ databases">
        <authorList>
            <person name="Gilroy R."/>
        </authorList>
    </citation>
    <scope>NUCLEOTIDE SEQUENCE</scope>
    <source>
        <strain evidence="2">ChiSxjej2B14-6234</strain>
    </source>
</reference>
<dbReference type="Gene3D" id="3.40.50.1010">
    <property type="entry name" value="5'-nuclease"/>
    <property type="match status" value="1"/>
</dbReference>
<dbReference type="PANTHER" id="PTHR35811">
    <property type="entry name" value="SLR1870 PROTEIN"/>
    <property type="match status" value="1"/>
</dbReference>
<protein>
    <submittedName>
        <fullName evidence="2">NYN domain-containing protein</fullName>
    </submittedName>
</protein>
<dbReference type="GO" id="GO:0004540">
    <property type="term" value="F:RNA nuclease activity"/>
    <property type="evidence" value="ECO:0007669"/>
    <property type="project" value="InterPro"/>
</dbReference>
<proteinExistence type="predicted"/>
<dbReference type="EMBL" id="DVFJ01000013">
    <property type="protein sequence ID" value="HIQ71511.1"/>
    <property type="molecule type" value="Genomic_DNA"/>
</dbReference>
<name>A0A9D1CQ44_9FIRM</name>
<dbReference type="Proteomes" id="UP000886887">
    <property type="component" value="Unassembled WGS sequence"/>
</dbReference>
<dbReference type="CDD" id="cd11297">
    <property type="entry name" value="PIN_LabA-like_N_1"/>
    <property type="match status" value="1"/>
</dbReference>
<organism evidence="2 3">
    <name type="scientific">Candidatus Onthenecus intestinigallinarum</name>
    <dbReference type="NCBI Taxonomy" id="2840875"/>
    <lineage>
        <taxon>Bacteria</taxon>
        <taxon>Bacillati</taxon>
        <taxon>Bacillota</taxon>
        <taxon>Clostridia</taxon>
        <taxon>Eubacteriales</taxon>
        <taxon>Candidatus Onthenecus</taxon>
    </lineage>
</organism>